<accession>A0ABX6A485</accession>
<feature type="transmembrane region" description="Helical" evidence="7">
    <location>
        <begin position="128"/>
        <end position="148"/>
    </location>
</feature>
<proteinExistence type="inferred from homology"/>
<dbReference type="Pfam" id="PF09335">
    <property type="entry name" value="VTT_dom"/>
    <property type="match status" value="1"/>
</dbReference>
<evidence type="ECO:0000256" key="6">
    <source>
        <dbReference type="ARBA" id="ARBA00023136"/>
    </source>
</evidence>
<reference evidence="9 10" key="1">
    <citation type="submission" date="2019-09" db="EMBL/GenBank/DDBJ databases">
        <title>FDA dAtabase for Regulatory Grade micrObial Sequences (FDA-ARGOS): Supporting development and validation of Infectious Disease Dx tests.</title>
        <authorList>
            <person name="Sciortino C."/>
            <person name="Tallon L."/>
            <person name="Sadzewicz L."/>
            <person name="Vavikolanu K."/>
            <person name="Mehta A."/>
            <person name="Aluvathingal J."/>
            <person name="Nadendla S."/>
            <person name="Nandy P."/>
            <person name="Geyer C."/>
            <person name="Yan Y."/>
            <person name="Sichtig H."/>
        </authorList>
    </citation>
    <scope>NUCLEOTIDE SEQUENCE [LARGE SCALE GENOMIC DNA]</scope>
    <source>
        <strain evidence="9 10">FDAARGOS_640</strain>
    </source>
</reference>
<keyword evidence="10" id="KW-1185">Reference proteome</keyword>
<dbReference type="EMBL" id="CP044108">
    <property type="protein sequence ID" value="QEU12017.1"/>
    <property type="molecule type" value="Genomic_DNA"/>
</dbReference>
<comment type="similarity">
    <text evidence="2">Belongs to the DedA family.</text>
</comment>
<feature type="transmembrane region" description="Helical" evidence="7">
    <location>
        <begin position="96"/>
        <end position="122"/>
    </location>
</feature>
<keyword evidence="5 7" id="KW-1133">Transmembrane helix</keyword>
<evidence type="ECO:0000256" key="7">
    <source>
        <dbReference type="SAM" id="Phobius"/>
    </source>
</evidence>
<gene>
    <name evidence="9" type="ORF">FOB48_06695</name>
</gene>
<sequence>MLDWITSLPLIPAIAFLLVVIYCRAGGTYLLGRLAYRLANRGRFHAILTSPRVENAAEKVNRWGAPIVALSFLTIGFQTAANLAAGVTRMPLTRYLPALIVGGFAWAVIYATVGLAAFALWWEVALSYPYVAAAIALAAIGLLTFHILRKRAERNRATRKLAHERDVTGERAPLLPDETTNDANGRGI</sequence>
<dbReference type="RefSeq" id="WP_150333293.1">
    <property type="nucleotide sequence ID" value="NZ_CP044108.1"/>
</dbReference>
<dbReference type="InterPro" id="IPR051311">
    <property type="entry name" value="DedA_domain"/>
</dbReference>
<dbReference type="Proteomes" id="UP000323865">
    <property type="component" value="Chromosome"/>
</dbReference>
<evidence type="ECO:0000259" key="8">
    <source>
        <dbReference type="Pfam" id="PF09335"/>
    </source>
</evidence>
<dbReference type="PANTHER" id="PTHR42709">
    <property type="entry name" value="ALKALINE PHOSPHATASE LIKE PROTEIN"/>
    <property type="match status" value="1"/>
</dbReference>
<evidence type="ECO:0000256" key="5">
    <source>
        <dbReference type="ARBA" id="ARBA00022989"/>
    </source>
</evidence>
<protein>
    <recommendedName>
        <fullName evidence="8">VTT domain-containing protein</fullName>
    </recommendedName>
</protein>
<evidence type="ECO:0000313" key="10">
    <source>
        <dbReference type="Proteomes" id="UP000323865"/>
    </source>
</evidence>
<dbReference type="PANTHER" id="PTHR42709:SF6">
    <property type="entry name" value="UNDECAPRENYL PHOSPHATE TRANSPORTER A"/>
    <property type="match status" value="1"/>
</dbReference>
<keyword evidence="6 7" id="KW-0472">Membrane</keyword>
<feature type="domain" description="VTT" evidence="8">
    <location>
        <begin position="11"/>
        <end position="114"/>
    </location>
</feature>
<organism evidence="9 10">
    <name type="scientific">Dermabacter vaginalis</name>
    <dbReference type="NCBI Taxonomy" id="1630135"/>
    <lineage>
        <taxon>Bacteria</taxon>
        <taxon>Bacillati</taxon>
        <taxon>Actinomycetota</taxon>
        <taxon>Actinomycetes</taxon>
        <taxon>Micrococcales</taxon>
        <taxon>Dermabacteraceae</taxon>
        <taxon>Dermabacter</taxon>
    </lineage>
</organism>
<evidence type="ECO:0000256" key="4">
    <source>
        <dbReference type="ARBA" id="ARBA00022692"/>
    </source>
</evidence>
<name>A0ABX6A485_9MICO</name>
<evidence type="ECO:0000313" key="9">
    <source>
        <dbReference type="EMBL" id="QEU12017.1"/>
    </source>
</evidence>
<keyword evidence="3" id="KW-1003">Cell membrane</keyword>
<evidence type="ECO:0000256" key="3">
    <source>
        <dbReference type="ARBA" id="ARBA00022475"/>
    </source>
</evidence>
<comment type="subcellular location">
    <subcellularLocation>
        <location evidence="1">Cell membrane</location>
        <topology evidence="1">Multi-pass membrane protein</topology>
    </subcellularLocation>
</comment>
<evidence type="ECO:0000256" key="2">
    <source>
        <dbReference type="ARBA" id="ARBA00010792"/>
    </source>
</evidence>
<dbReference type="InterPro" id="IPR032816">
    <property type="entry name" value="VTT_dom"/>
</dbReference>
<evidence type="ECO:0000256" key="1">
    <source>
        <dbReference type="ARBA" id="ARBA00004651"/>
    </source>
</evidence>
<keyword evidence="4 7" id="KW-0812">Transmembrane</keyword>